<accession>A0A8J3DQN7</accession>
<organism evidence="1 2">
    <name type="scientific">Limoniibacter endophyticus</name>
    <dbReference type="NCBI Taxonomy" id="1565040"/>
    <lineage>
        <taxon>Bacteria</taxon>
        <taxon>Pseudomonadati</taxon>
        <taxon>Pseudomonadota</taxon>
        <taxon>Alphaproteobacteria</taxon>
        <taxon>Hyphomicrobiales</taxon>
        <taxon>Bartonellaceae</taxon>
        <taxon>Limoniibacter</taxon>
    </lineage>
</organism>
<dbReference type="EMBL" id="BMZO01000010">
    <property type="protein sequence ID" value="GHC77579.1"/>
    <property type="molecule type" value="Genomic_DNA"/>
</dbReference>
<proteinExistence type="predicted"/>
<evidence type="ECO:0000313" key="1">
    <source>
        <dbReference type="EMBL" id="GHC77579.1"/>
    </source>
</evidence>
<sequence>MFEEPLSLPQFPFHLILGPLLQVKHRVIGYILYVDYLFDN</sequence>
<dbReference type="AlphaFoldDB" id="A0A8J3DQN7"/>
<keyword evidence="2" id="KW-1185">Reference proteome</keyword>
<reference evidence="1" key="1">
    <citation type="journal article" date="2014" name="Int. J. Syst. Evol. Microbiol.">
        <title>Complete genome sequence of Corynebacterium casei LMG S-19264T (=DSM 44701T), isolated from a smear-ripened cheese.</title>
        <authorList>
            <consortium name="US DOE Joint Genome Institute (JGI-PGF)"/>
            <person name="Walter F."/>
            <person name="Albersmeier A."/>
            <person name="Kalinowski J."/>
            <person name="Ruckert C."/>
        </authorList>
    </citation>
    <scope>NUCLEOTIDE SEQUENCE</scope>
    <source>
        <strain evidence="1">KCTC 42097</strain>
    </source>
</reference>
<gene>
    <name evidence="1" type="ORF">GCM10010136_28900</name>
</gene>
<reference evidence="1" key="2">
    <citation type="submission" date="2020-09" db="EMBL/GenBank/DDBJ databases">
        <authorList>
            <person name="Sun Q."/>
            <person name="Kim S."/>
        </authorList>
    </citation>
    <scope>NUCLEOTIDE SEQUENCE</scope>
    <source>
        <strain evidence="1">KCTC 42097</strain>
    </source>
</reference>
<protein>
    <submittedName>
        <fullName evidence="1">Uncharacterized protein</fullName>
    </submittedName>
</protein>
<name>A0A8J3DQN7_9HYPH</name>
<dbReference type="Proteomes" id="UP000641137">
    <property type="component" value="Unassembled WGS sequence"/>
</dbReference>
<comment type="caution">
    <text evidence="1">The sequence shown here is derived from an EMBL/GenBank/DDBJ whole genome shotgun (WGS) entry which is preliminary data.</text>
</comment>
<evidence type="ECO:0000313" key="2">
    <source>
        <dbReference type="Proteomes" id="UP000641137"/>
    </source>
</evidence>